<evidence type="ECO:0000313" key="2">
    <source>
        <dbReference type="EMBL" id="BAD68181.1"/>
    </source>
</evidence>
<proteinExistence type="predicted"/>
<dbReference type="AlphaFoldDB" id="Q5VQU4"/>
<dbReference type="EMBL" id="AP002910">
    <property type="protein sequence ID" value="BAD68015.1"/>
    <property type="molecule type" value="Genomic_DNA"/>
</dbReference>
<evidence type="ECO:0000313" key="3">
    <source>
        <dbReference type="Proteomes" id="UP000000763"/>
    </source>
</evidence>
<reference evidence="1" key="1">
    <citation type="journal article" date="2002" name="Nature">
        <title>The genome sequence and structure of rice chromosome 1.</title>
        <authorList>
            <person name="Sasaki T."/>
            <person name="Matsumoto T."/>
            <person name="Yamamoto K."/>
            <person name="Sakata K."/>
            <person name="Baba T."/>
            <person name="Katayose Y."/>
            <person name="Wu J."/>
            <person name="Niimura Y."/>
            <person name="Cheng Z."/>
            <person name="Nagamura Y."/>
            <person name="Antonio B.A."/>
            <person name="Kanamori H."/>
            <person name="Hosokawa S."/>
            <person name="Masukawa M."/>
            <person name="Arikawa K."/>
            <person name="Chiden Y."/>
            <person name="Hayashi M."/>
            <person name="Okamoto M."/>
            <person name="Ando T."/>
            <person name="Aoki H."/>
            <person name="Arita K."/>
            <person name="Hamada M."/>
            <person name="Harada C."/>
            <person name="Hijishita S."/>
            <person name="Honda M."/>
            <person name="Ichikawa Y."/>
            <person name="Idonuma A."/>
            <person name="Iijima M."/>
            <person name="Ikeda M."/>
            <person name="Ikeno M."/>
            <person name="Itoh S."/>
            <person name="Itoh T."/>
            <person name="Itoh Y."/>
            <person name="Itoh Y."/>
            <person name="Iwabuchi A."/>
            <person name="Kamiya K."/>
            <person name="Karasawa W."/>
            <person name="Katagiri S."/>
            <person name="Kikuta A."/>
            <person name="Kobayashi N."/>
            <person name="Kono I."/>
            <person name="Machita K."/>
            <person name="Maehara T."/>
            <person name="Mizuno H."/>
            <person name="Mizubayashi T."/>
            <person name="Mukai Y."/>
            <person name="Nagasaki H."/>
            <person name="Nakashima M."/>
            <person name="Nakama Y."/>
            <person name="Nakamichi Y."/>
            <person name="Nakamura M."/>
            <person name="Namiki N."/>
            <person name="Negishi M."/>
            <person name="Ohta I."/>
            <person name="Ono N."/>
            <person name="Saji S."/>
            <person name="Sakai K."/>
            <person name="Shibata M."/>
            <person name="Shimokawa T."/>
            <person name="Shomura A."/>
            <person name="Song J."/>
            <person name="Takazaki Y."/>
            <person name="Terasawa K."/>
            <person name="Tsuji K."/>
            <person name="Waki K."/>
            <person name="Yamagata H."/>
            <person name="Yamane H."/>
            <person name="Yoshiki S."/>
            <person name="Yoshihara R."/>
            <person name="Yukawa K."/>
            <person name="Zhong H."/>
            <person name="Iwama H."/>
            <person name="Endo T."/>
            <person name="Ito H."/>
            <person name="Hahn J.H."/>
            <person name="Kim H.I."/>
            <person name="Eun M.Y."/>
            <person name="Yano M."/>
            <person name="Jiang J."/>
            <person name="Gojobori T."/>
        </authorList>
    </citation>
    <scope>NUCLEOTIDE SEQUENCE</scope>
</reference>
<accession>Q5VQU4</accession>
<accession>Q5VRB0</accession>
<name>Q5VQU4_ORYSJ</name>
<reference evidence="3" key="3">
    <citation type="journal article" date="2008" name="Nucleic Acids Res.">
        <title>The rice annotation project database (RAP-DB): 2008 update.</title>
        <authorList>
            <consortium name="The rice annotation project (RAP)"/>
        </authorList>
    </citation>
    <scope>GENOME REANNOTATION</scope>
    <source>
        <strain evidence="3">cv. Nipponbare</strain>
    </source>
</reference>
<reference evidence="3" key="2">
    <citation type="journal article" date="2005" name="Nature">
        <title>The map-based sequence of the rice genome.</title>
        <authorList>
            <consortium name="International rice genome sequencing project (IRGSP)"/>
            <person name="Matsumoto T."/>
            <person name="Wu J."/>
            <person name="Kanamori H."/>
            <person name="Katayose Y."/>
            <person name="Fujisawa M."/>
            <person name="Namiki N."/>
            <person name="Mizuno H."/>
            <person name="Yamamoto K."/>
            <person name="Antonio B.A."/>
            <person name="Baba T."/>
            <person name="Sakata K."/>
            <person name="Nagamura Y."/>
            <person name="Aoki H."/>
            <person name="Arikawa K."/>
            <person name="Arita K."/>
            <person name="Bito T."/>
            <person name="Chiden Y."/>
            <person name="Fujitsuka N."/>
            <person name="Fukunaka R."/>
            <person name="Hamada M."/>
            <person name="Harada C."/>
            <person name="Hayashi A."/>
            <person name="Hijishita S."/>
            <person name="Honda M."/>
            <person name="Hosokawa S."/>
            <person name="Ichikawa Y."/>
            <person name="Idonuma A."/>
            <person name="Iijima M."/>
            <person name="Ikeda M."/>
            <person name="Ikeno M."/>
            <person name="Ito K."/>
            <person name="Ito S."/>
            <person name="Ito T."/>
            <person name="Ito Y."/>
            <person name="Ito Y."/>
            <person name="Iwabuchi A."/>
            <person name="Kamiya K."/>
            <person name="Karasawa W."/>
            <person name="Kurita K."/>
            <person name="Katagiri S."/>
            <person name="Kikuta A."/>
            <person name="Kobayashi H."/>
            <person name="Kobayashi N."/>
            <person name="Machita K."/>
            <person name="Maehara T."/>
            <person name="Masukawa M."/>
            <person name="Mizubayashi T."/>
            <person name="Mukai Y."/>
            <person name="Nagasaki H."/>
            <person name="Nagata Y."/>
            <person name="Naito S."/>
            <person name="Nakashima M."/>
            <person name="Nakama Y."/>
            <person name="Nakamichi Y."/>
            <person name="Nakamura M."/>
            <person name="Meguro A."/>
            <person name="Negishi M."/>
            <person name="Ohta I."/>
            <person name="Ohta T."/>
            <person name="Okamoto M."/>
            <person name="Ono N."/>
            <person name="Saji S."/>
            <person name="Sakaguchi M."/>
            <person name="Sakai K."/>
            <person name="Shibata M."/>
            <person name="Shimokawa T."/>
            <person name="Song J."/>
            <person name="Takazaki Y."/>
            <person name="Terasawa K."/>
            <person name="Tsugane M."/>
            <person name="Tsuji K."/>
            <person name="Ueda S."/>
            <person name="Waki K."/>
            <person name="Yamagata H."/>
            <person name="Yamamoto M."/>
            <person name="Yamamoto S."/>
            <person name="Yamane H."/>
            <person name="Yoshiki S."/>
            <person name="Yoshihara R."/>
            <person name="Yukawa K."/>
            <person name="Zhong H."/>
            <person name="Yano M."/>
            <person name="Yuan Q."/>
            <person name="Ouyang S."/>
            <person name="Liu J."/>
            <person name="Jones K.M."/>
            <person name="Gansberger K."/>
            <person name="Moffat K."/>
            <person name="Hill J."/>
            <person name="Bera J."/>
            <person name="Fadrosh D."/>
            <person name="Jin S."/>
            <person name="Johri S."/>
            <person name="Kim M."/>
            <person name="Overton L."/>
            <person name="Reardon M."/>
            <person name="Tsitrin T."/>
            <person name="Vuong H."/>
            <person name="Weaver B."/>
            <person name="Ciecko A."/>
            <person name="Tallon L."/>
            <person name="Jackson J."/>
            <person name="Pai G."/>
            <person name="Aken S.V."/>
            <person name="Utterback T."/>
            <person name="Reidmuller S."/>
            <person name="Feldblyum T."/>
            <person name="Hsiao J."/>
            <person name="Zismann V."/>
            <person name="Iobst S."/>
            <person name="de Vazeille A.R."/>
            <person name="Buell C.R."/>
            <person name="Ying K."/>
            <person name="Li Y."/>
            <person name="Lu T."/>
            <person name="Huang Y."/>
            <person name="Zhao Q."/>
            <person name="Feng Q."/>
            <person name="Zhang L."/>
            <person name="Zhu J."/>
            <person name="Weng Q."/>
            <person name="Mu J."/>
            <person name="Lu Y."/>
            <person name="Fan D."/>
            <person name="Liu Y."/>
            <person name="Guan J."/>
            <person name="Zhang Y."/>
            <person name="Yu S."/>
            <person name="Liu X."/>
            <person name="Zhang Y."/>
            <person name="Hong G."/>
            <person name="Han B."/>
            <person name="Choisne N."/>
            <person name="Demange N."/>
            <person name="Orjeda G."/>
            <person name="Samain S."/>
            <person name="Cattolico L."/>
            <person name="Pelletier E."/>
            <person name="Couloux A."/>
            <person name="Segurens B."/>
            <person name="Wincker P."/>
            <person name="D'Hont A."/>
            <person name="Scarpelli C."/>
            <person name="Weissenbach J."/>
            <person name="Salanoubat M."/>
            <person name="Quetier F."/>
            <person name="Yu Y."/>
            <person name="Kim H.R."/>
            <person name="Rambo T."/>
            <person name="Currie J."/>
            <person name="Collura K."/>
            <person name="Luo M."/>
            <person name="Yang T."/>
            <person name="Ammiraju J.S.S."/>
            <person name="Engler F."/>
            <person name="Soderlund C."/>
            <person name="Wing R.A."/>
            <person name="Palmer L.E."/>
            <person name="de la Bastide M."/>
            <person name="Spiegel L."/>
            <person name="Nascimento L."/>
            <person name="Zutavern T."/>
            <person name="O'Shaughnessy A."/>
            <person name="Dike S."/>
            <person name="Dedhia N."/>
            <person name="Preston R."/>
            <person name="Balija V."/>
            <person name="McCombie W.R."/>
            <person name="Chow T."/>
            <person name="Chen H."/>
            <person name="Chung M."/>
            <person name="Chen C."/>
            <person name="Shaw J."/>
            <person name="Wu H."/>
            <person name="Hsiao K."/>
            <person name="Chao Y."/>
            <person name="Chu M."/>
            <person name="Cheng C."/>
            <person name="Hour A."/>
            <person name="Lee P."/>
            <person name="Lin S."/>
            <person name="Lin Y."/>
            <person name="Liou J."/>
            <person name="Liu S."/>
            <person name="Hsing Y."/>
            <person name="Raghuvanshi S."/>
            <person name="Mohanty A."/>
            <person name="Bharti A.K."/>
            <person name="Gaur A."/>
            <person name="Gupta V."/>
            <person name="Kumar D."/>
            <person name="Ravi V."/>
            <person name="Vij S."/>
            <person name="Kapur A."/>
            <person name="Khurana P."/>
            <person name="Khurana P."/>
            <person name="Khurana J.P."/>
            <person name="Tyagi A.K."/>
            <person name="Gaikwad K."/>
            <person name="Singh A."/>
            <person name="Dalal V."/>
            <person name="Srivastava S."/>
            <person name="Dixit A."/>
            <person name="Pal A.K."/>
            <person name="Ghazi I.A."/>
            <person name="Yadav M."/>
            <person name="Pandit A."/>
            <person name="Bhargava A."/>
            <person name="Sureshbabu K."/>
            <person name="Batra K."/>
            <person name="Sharma T.R."/>
            <person name="Mohapatra T."/>
            <person name="Singh N.K."/>
            <person name="Messing J."/>
            <person name="Nelson A.B."/>
            <person name="Fuks G."/>
            <person name="Kavchok S."/>
            <person name="Keizer G."/>
            <person name="Linton E."/>
            <person name="Llaca V."/>
            <person name="Song R."/>
            <person name="Tanyolac B."/>
            <person name="Young S."/>
            <person name="Ho-Il K."/>
            <person name="Hahn J.H."/>
            <person name="Sangsakoo G."/>
            <person name="Vanavichit A."/>
            <person name="de Mattos Luiz.A.T."/>
            <person name="Zimmer P.D."/>
            <person name="Malone G."/>
            <person name="Dellagostin O."/>
            <person name="de Oliveira A.C."/>
            <person name="Bevan M."/>
            <person name="Bancroft I."/>
            <person name="Minx P."/>
            <person name="Cordum H."/>
            <person name="Wilson R."/>
            <person name="Cheng Z."/>
            <person name="Jin W."/>
            <person name="Jiang J."/>
            <person name="Leong S.A."/>
            <person name="Iwama H."/>
            <person name="Gojobori T."/>
            <person name="Itoh T."/>
            <person name="Niimura Y."/>
            <person name="Fujii Y."/>
            <person name="Habara T."/>
            <person name="Sakai H."/>
            <person name="Sato Y."/>
            <person name="Wilson G."/>
            <person name="Kumar K."/>
            <person name="McCouch S."/>
            <person name="Juretic N."/>
            <person name="Hoen D."/>
            <person name="Wright S."/>
            <person name="Bruskiewich R."/>
            <person name="Bureau T."/>
            <person name="Miyao A."/>
            <person name="Hirochika H."/>
            <person name="Nishikawa T."/>
            <person name="Kadowaki K."/>
            <person name="Sugiura M."/>
            <person name="Burr B."/>
            <person name="Sasaki T."/>
        </authorList>
    </citation>
    <scope>NUCLEOTIDE SEQUENCE [LARGE SCALE GENOMIC DNA]</scope>
    <source>
        <strain evidence="3">cv. Nipponbare</strain>
    </source>
</reference>
<protein>
    <submittedName>
        <fullName evidence="1">Uncharacterized protein</fullName>
    </submittedName>
</protein>
<evidence type="ECO:0000313" key="1">
    <source>
        <dbReference type="EMBL" id="BAD68015.1"/>
    </source>
</evidence>
<dbReference type="EMBL" id="AP003234">
    <property type="protein sequence ID" value="BAD68181.1"/>
    <property type="molecule type" value="Genomic_DNA"/>
</dbReference>
<dbReference type="Proteomes" id="UP000817658">
    <property type="component" value="Chromosome 1"/>
</dbReference>
<organism evidence="1">
    <name type="scientific">Oryza sativa subsp. japonica</name>
    <name type="common">Rice</name>
    <dbReference type="NCBI Taxonomy" id="39947"/>
    <lineage>
        <taxon>Eukaryota</taxon>
        <taxon>Viridiplantae</taxon>
        <taxon>Streptophyta</taxon>
        <taxon>Embryophyta</taxon>
        <taxon>Tracheophyta</taxon>
        <taxon>Spermatophyta</taxon>
        <taxon>Magnoliopsida</taxon>
        <taxon>Liliopsida</taxon>
        <taxon>Poales</taxon>
        <taxon>Poaceae</taxon>
        <taxon>BOP clade</taxon>
        <taxon>Oryzoideae</taxon>
        <taxon>Oryzeae</taxon>
        <taxon>Oryzinae</taxon>
        <taxon>Oryza</taxon>
        <taxon>Oryza sativa</taxon>
    </lineage>
</organism>
<sequence>MALQSTEAGARKLKRKSGLDPSTWRMVLMRHAVARYHHDVRNKNLLDLSSAISHPEAHDIDQRTHQPLPFLLANEHRRRISGCSR</sequence>
<dbReference type="Proteomes" id="UP000000763">
    <property type="component" value="Chromosome 1"/>
</dbReference>
<gene>
    <name evidence="2" type="ORF">P0038D11.12</name>
    <name evidence="1" type="ORF">P0707D10.39</name>
</gene>